<feature type="non-terminal residue" evidence="2">
    <location>
        <position position="1"/>
    </location>
</feature>
<evidence type="ECO:0000259" key="1">
    <source>
        <dbReference type="Pfam" id="PF13358"/>
    </source>
</evidence>
<comment type="caution">
    <text evidence="2">The sequence shown here is derived from an EMBL/GenBank/DDBJ whole genome shotgun (WGS) entry which is preliminary data.</text>
</comment>
<dbReference type="Gene3D" id="3.30.420.10">
    <property type="entry name" value="Ribonuclease H-like superfamily/Ribonuclease H"/>
    <property type="match status" value="1"/>
</dbReference>
<dbReference type="OrthoDB" id="2416077at2759"/>
<gene>
    <name evidence="2" type="ORF">POCULU_LOCUS816</name>
</gene>
<dbReference type="GO" id="GO:0003676">
    <property type="term" value="F:nucleic acid binding"/>
    <property type="evidence" value="ECO:0007669"/>
    <property type="project" value="InterPro"/>
</dbReference>
<evidence type="ECO:0000313" key="2">
    <source>
        <dbReference type="EMBL" id="CAG8466346.1"/>
    </source>
</evidence>
<organism evidence="2 3">
    <name type="scientific">Paraglomus occultum</name>
    <dbReference type="NCBI Taxonomy" id="144539"/>
    <lineage>
        <taxon>Eukaryota</taxon>
        <taxon>Fungi</taxon>
        <taxon>Fungi incertae sedis</taxon>
        <taxon>Mucoromycota</taxon>
        <taxon>Glomeromycotina</taxon>
        <taxon>Glomeromycetes</taxon>
        <taxon>Paraglomerales</taxon>
        <taxon>Paraglomeraceae</taxon>
        <taxon>Paraglomus</taxon>
    </lineage>
</organism>
<reference evidence="2" key="1">
    <citation type="submission" date="2021-06" db="EMBL/GenBank/DDBJ databases">
        <authorList>
            <person name="Kallberg Y."/>
            <person name="Tangrot J."/>
            <person name="Rosling A."/>
        </authorList>
    </citation>
    <scope>NUCLEOTIDE SEQUENCE</scope>
    <source>
        <strain evidence="2">IA702</strain>
    </source>
</reference>
<proteinExistence type="predicted"/>
<evidence type="ECO:0000313" key="3">
    <source>
        <dbReference type="Proteomes" id="UP000789572"/>
    </source>
</evidence>
<protein>
    <submittedName>
        <fullName evidence="2">4705_t:CDS:1</fullName>
    </submittedName>
</protein>
<dbReference type="InterPro" id="IPR036397">
    <property type="entry name" value="RNaseH_sf"/>
</dbReference>
<dbReference type="Proteomes" id="UP000789572">
    <property type="component" value="Unassembled WGS sequence"/>
</dbReference>
<dbReference type="InterPro" id="IPR038717">
    <property type="entry name" value="Tc1-like_DDE_dom"/>
</dbReference>
<dbReference type="AlphaFoldDB" id="A0A9N8Z3K1"/>
<keyword evidence="3" id="KW-1185">Reference proteome</keyword>
<dbReference type="EMBL" id="CAJVPJ010000049">
    <property type="protein sequence ID" value="CAG8466346.1"/>
    <property type="molecule type" value="Genomic_DNA"/>
</dbReference>
<feature type="domain" description="Tc1-like transposase DDE" evidence="1">
    <location>
        <begin position="1"/>
        <end position="48"/>
    </location>
</feature>
<accession>A0A9N8Z3K1</accession>
<sequence>DNSPIHKVRAITDLFEHHNIHILDWPAYSPDINPIKNLWAILKGKVEKEVSELHEKSYFRGN</sequence>
<dbReference type="Pfam" id="PF13358">
    <property type="entry name" value="DDE_3"/>
    <property type="match status" value="1"/>
</dbReference>
<name>A0A9N8Z3K1_9GLOM</name>